<keyword evidence="2" id="KW-1185">Reference proteome</keyword>
<dbReference type="AlphaFoldDB" id="A0A2V1IZS5"/>
<sequence>MAVPKADNKNIRFRPFFYSPHHFLFLMSQIFIGKLIEEELRSQDRSVVWFANKLSCNRTNVYKIFHRASIDTELLLRISNVLKRNFFDVYTDRLSV</sequence>
<name>A0A2V1IZS5_9BACT</name>
<evidence type="ECO:0008006" key="3">
    <source>
        <dbReference type="Google" id="ProtNLM"/>
    </source>
</evidence>
<proteinExistence type="predicted"/>
<evidence type="ECO:0000313" key="1">
    <source>
        <dbReference type="EMBL" id="PWB08570.1"/>
    </source>
</evidence>
<comment type="caution">
    <text evidence="1">The sequence shown here is derived from an EMBL/GenBank/DDBJ whole genome shotgun (WGS) entry which is preliminary data.</text>
</comment>
<dbReference type="Proteomes" id="UP000244925">
    <property type="component" value="Unassembled WGS sequence"/>
</dbReference>
<dbReference type="EMBL" id="PUBV01000005">
    <property type="protein sequence ID" value="PWB08570.1"/>
    <property type="molecule type" value="Genomic_DNA"/>
</dbReference>
<protein>
    <recommendedName>
        <fullName evidence="3">XRE family transcriptional regulator</fullName>
    </recommendedName>
</protein>
<organism evidence="1 2">
    <name type="scientific">Paramuribaculum intestinale</name>
    <dbReference type="NCBI Taxonomy" id="2094151"/>
    <lineage>
        <taxon>Bacteria</taxon>
        <taxon>Pseudomonadati</taxon>
        <taxon>Bacteroidota</taxon>
        <taxon>Bacteroidia</taxon>
        <taxon>Bacteroidales</taxon>
        <taxon>Muribaculaceae</taxon>
        <taxon>Paramuribaculum</taxon>
    </lineage>
</organism>
<evidence type="ECO:0000313" key="2">
    <source>
        <dbReference type="Proteomes" id="UP000244925"/>
    </source>
</evidence>
<gene>
    <name evidence="1" type="ORF">C5O25_03315</name>
</gene>
<reference evidence="2" key="1">
    <citation type="submission" date="2018-02" db="EMBL/GenBank/DDBJ databases">
        <authorList>
            <person name="Clavel T."/>
            <person name="Strowig T."/>
        </authorList>
    </citation>
    <scope>NUCLEOTIDE SEQUENCE [LARGE SCALE GENOMIC DNA]</scope>
    <source>
        <strain evidence="2">DSM 100764</strain>
    </source>
</reference>
<accession>A0A2V1IZS5</accession>